<keyword evidence="7" id="KW-1185">Reference proteome</keyword>
<dbReference type="Gene3D" id="3.40.50.720">
    <property type="entry name" value="NAD(P)-binding Rossmann-like Domain"/>
    <property type="match status" value="4"/>
</dbReference>
<dbReference type="InterPro" id="IPR006140">
    <property type="entry name" value="D-isomer_DH_NAD-bd"/>
</dbReference>
<dbReference type="Pfam" id="PF00389">
    <property type="entry name" value="2-Hacid_dh"/>
    <property type="match status" value="2"/>
</dbReference>
<comment type="similarity">
    <text evidence="1">Belongs to the D-isomer specific 2-hydroxyacid dehydrogenase family.</text>
</comment>
<evidence type="ECO:0000256" key="3">
    <source>
        <dbReference type="ARBA" id="ARBA00023027"/>
    </source>
</evidence>
<dbReference type="InterPro" id="IPR036291">
    <property type="entry name" value="NAD(P)-bd_dom_sf"/>
</dbReference>
<evidence type="ECO:0000313" key="7">
    <source>
        <dbReference type="Proteomes" id="UP000601435"/>
    </source>
</evidence>
<protein>
    <recommendedName>
        <fullName evidence="8">D-lactate dehydrogenase</fullName>
    </recommendedName>
</protein>
<evidence type="ECO:0000256" key="2">
    <source>
        <dbReference type="ARBA" id="ARBA00023002"/>
    </source>
</evidence>
<dbReference type="Pfam" id="PF02826">
    <property type="entry name" value="2-Hacid_dh_C"/>
    <property type="match status" value="2"/>
</dbReference>
<dbReference type="SUPFAM" id="SSF51735">
    <property type="entry name" value="NAD(P)-binding Rossmann-fold domains"/>
    <property type="match status" value="2"/>
</dbReference>
<proteinExistence type="inferred from homology"/>
<dbReference type="SUPFAM" id="SSF52283">
    <property type="entry name" value="Formate/glycerate dehydrogenase catalytic domain-like"/>
    <property type="match status" value="2"/>
</dbReference>
<feature type="domain" description="D-isomer specific 2-hydroxyacid dehydrogenase NAD-binding" evidence="5">
    <location>
        <begin position="189"/>
        <end position="382"/>
    </location>
</feature>
<feature type="domain" description="D-isomer specific 2-hydroxyacid dehydrogenase catalytic" evidence="4">
    <location>
        <begin position="480"/>
        <end position="806"/>
    </location>
</feature>
<evidence type="ECO:0000259" key="5">
    <source>
        <dbReference type="Pfam" id="PF02826"/>
    </source>
</evidence>
<dbReference type="PANTHER" id="PTHR43026">
    <property type="entry name" value="2-HYDROXYACID DEHYDROGENASE HOMOLOG 1-RELATED"/>
    <property type="match status" value="1"/>
</dbReference>
<organism evidence="6 7">
    <name type="scientific">Symbiodinium necroappetens</name>
    <dbReference type="NCBI Taxonomy" id="1628268"/>
    <lineage>
        <taxon>Eukaryota</taxon>
        <taxon>Sar</taxon>
        <taxon>Alveolata</taxon>
        <taxon>Dinophyceae</taxon>
        <taxon>Suessiales</taxon>
        <taxon>Symbiodiniaceae</taxon>
        <taxon>Symbiodinium</taxon>
    </lineage>
</organism>
<dbReference type="EMBL" id="CAJNJA010006453">
    <property type="protein sequence ID" value="CAE7210551.1"/>
    <property type="molecule type" value="Genomic_DNA"/>
</dbReference>
<keyword evidence="2" id="KW-0560">Oxidoreductase</keyword>
<keyword evidence="3" id="KW-0520">NAD</keyword>
<evidence type="ECO:0008006" key="8">
    <source>
        <dbReference type="Google" id="ProtNLM"/>
    </source>
</evidence>
<dbReference type="OrthoDB" id="298012at2759"/>
<gene>
    <name evidence="6" type="ORF">SNEC2469_LOCUS2104</name>
</gene>
<dbReference type="CDD" id="cd12183">
    <property type="entry name" value="LDH_like_2"/>
    <property type="match status" value="2"/>
</dbReference>
<accession>A0A812JJK9</accession>
<dbReference type="InterPro" id="IPR006139">
    <property type="entry name" value="D-isomer_2_OHA_DH_cat_dom"/>
</dbReference>
<dbReference type="Proteomes" id="UP000601435">
    <property type="component" value="Unassembled WGS sequence"/>
</dbReference>
<dbReference type="GO" id="GO:0016616">
    <property type="term" value="F:oxidoreductase activity, acting on the CH-OH group of donors, NAD or NADP as acceptor"/>
    <property type="evidence" value="ECO:0007669"/>
    <property type="project" value="InterPro"/>
</dbReference>
<evidence type="ECO:0000256" key="1">
    <source>
        <dbReference type="ARBA" id="ARBA00005854"/>
    </source>
</evidence>
<comment type="caution">
    <text evidence="6">The sequence shown here is derived from an EMBL/GenBank/DDBJ whole genome shotgun (WGS) entry which is preliminary data.</text>
</comment>
<dbReference type="GO" id="GO:0051287">
    <property type="term" value="F:NAD binding"/>
    <property type="evidence" value="ECO:0007669"/>
    <property type="project" value="InterPro"/>
</dbReference>
<dbReference type="InterPro" id="IPR058205">
    <property type="entry name" value="D-LDH-like"/>
</dbReference>
<feature type="domain" description="D-isomer specific 2-hydroxyacid dehydrogenase catalytic" evidence="4">
    <location>
        <begin position="86"/>
        <end position="407"/>
    </location>
</feature>
<sequence length="829" mass="90421">MAQAIIAQCAKVDKAGTGTVKHDSLAKALKAALPDAWHDDEIESLLHPWGAAVEYKDFVGWLFRDRSPVHALRRRSSFKVAIFSCAPYDREWFDRTNQELGCNFDFEYHSEQLNIDTVSRARGCSAVCTFVNDFAGEDVVKALAEEGVKLIALRCAGFDRVDLQAAKEAGVTVARVPAYSPYAVGEHAVALMLSLNRRIPNSYRNSRLGNFKLDGQLACDMHRKRVGIIGTGLIGTIAATVLKKGFECDVVAYDVFPNPKISDPAPDGLGIPYLDLDTVLSTCDFISLHAPLLPSTKHMINAEKLKIMKKGIMIVNTSRGGLIDTAALIQGLKDGTIAGAAMDVVEGEAPYFFRDFSTSCVTDDNIATLVRMPNVILTPHLAFFTKEALKTISDTTLKSMQGVREGTGPPKQNGVLDTVCLPPEAPKDNAKGGYPATRHQERSQRMAFMKELPAPGPELKEKDLPALENAHARPFRVAFYSAMPHDKEVFEKMSEEFDANITFQFFKAALCPETVEQAKGADAVCVFVHDDCSAEILAKLKEFGVKMVALRCGGFNNVDVETADELGLTIARVPAYSAFGSGEHAVALATSVNRSIPQAAEGTRRSNFALNGLLGFDMVGKKVGIIGTGRTGCVAARIFKNGYRCDVIAHDIEENELVCDAPPAGLGIPYVSLDELLRTSDIICLHVPLLRETAKLINADAIAKMKRGVILVNVSRGGLIDTRALIDGLRQGIVGGAGLDVVAEEGEYFHRDWSNKVMQSDDLMTLIGFNNVVVTSHQAWFTKEALRSIIHTTLCNLNAARNGVRPPWQRGKYDTLVTAQCLSPRKRRH</sequence>
<evidence type="ECO:0000259" key="4">
    <source>
        <dbReference type="Pfam" id="PF00389"/>
    </source>
</evidence>
<evidence type="ECO:0000313" key="6">
    <source>
        <dbReference type="EMBL" id="CAE7210551.1"/>
    </source>
</evidence>
<dbReference type="PANTHER" id="PTHR43026:SF1">
    <property type="entry name" value="2-HYDROXYACID DEHYDROGENASE HOMOLOG 1-RELATED"/>
    <property type="match status" value="1"/>
</dbReference>
<dbReference type="AlphaFoldDB" id="A0A812JJK9"/>
<dbReference type="PROSITE" id="PS00671">
    <property type="entry name" value="D_2_HYDROXYACID_DH_3"/>
    <property type="match status" value="2"/>
</dbReference>
<dbReference type="PROSITE" id="PS00670">
    <property type="entry name" value="D_2_HYDROXYACID_DH_2"/>
    <property type="match status" value="2"/>
</dbReference>
<name>A0A812JJK9_9DINO</name>
<reference evidence="6" key="1">
    <citation type="submission" date="2021-02" db="EMBL/GenBank/DDBJ databases">
        <authorList>
            <person name="Dougan E. K."/>
            <person name="Rhodes N."/>
            <person name="Thang M."/>
            <person name="Chan C."/>
        </authorList>
    </citation>
    <scope>NUCLEOTIDE SEQUENCE</scope>
</reference>
<feature type="domain" description="D-isomer specific 2-hydroxyacid dehydrogenase NAD-binding" evidence="5">
    <location>
        <begin position="587"/>
        <end position="779"/>
    </location>
</feature>
<dbReference type="InterPro" id="IPR029753">
    <property type="entry name" value="D-isomer_DH_CS"/>
</dbReference>